<evidence type="ECO:0000256" key="4">
    <source>
        <dbReference type="ARBA" id="ARBA00022737"/>
    </source>
</evidence>
<feature type="transmembrane region" description="Helical" evidence="11">
    <location>
        <begin position="629"/>
        <end position="648"/>
    </location>
</feature>
<organism evidence="14 15">
    <name type="scientific">Phytophthora lilii</name>
    <dbReference type="NCBI Taxonomy" id="2077276"/>
    <lineage>
        <taxon>Eukaryota</taxon>
        <taxon>Sar</taxon>
        <taxon>Stramenopiles</taxon>
        <taxon>Oomycota</taxon>
        <taxon>Peronosporomycetes</taxon>
        <taxon>Peronosporales</taxon>
        <taxon>Peronosporaceae</taxon>
        <taxon>Phytophthora</taxon>
    </lineage>
</organism>
<reference evidence="14" key="1">
    <citation type="submission" date="2023-04" db="EMBL/GenBank/DDBJ databases">
        <title>Phytophthora lilii NBRC 32176.</title>
        <authorList>
            <person name="Ichikawa N."/>
            <person name="Sato H."/>
            <person name="Tonouchi N."/>
        </authorList>
    </citation>
    <scope>NUCLEOTIDE SEQUENCE</scope>
    <source>
        <strain evidence="14">NBRC 32176</strain>
    </source>
</reference>
<feature type="transmembrane region" description="Helical" evidence="11">
    <location>
        <begin position="140"/>
        <end position="158"/>
    </location>
</feature>
<keyword evidence="3 11" id="KW-0812">Transmembrane</keyword>
<evidence type="ECO:0000256" key="6">
    <source>
        <dbReference type="ARBA" id="ARBA00022989"/>
    </source>
</evidence>
<evidence type="ECO:0000256" key="7">
    <source>
        <dbReference type="ARBA" id="ARBA00023065"/>
    </source>
</evidence>
<evidence type="ECO:0000256" key="1">
    <source>
        <dbReference type="ARBA" id="ARBA00004141"/>
    </source>
</evidence>
<dbReference type="Gene3D" id="1.10.287.70">
    <property type="match status" value="1"/>
</dbReference>
<feature type="transmembrane region" description="Helical" evidence="11">
    <location>
        <begin position="546"/>
        <end position="564"/>
    </location>
</feature>
<keyword evidence="8 11" id="KW-0472">Membrane</keyword>
<evidence type="ECO:0000259" key="12">
    <source>
        <dbReference type="Pfam" id="PF00324"/>
    </source>
</evidence>
<dbReference type="GO" id="GO:0016020">
    <property type="term" value="C:membrane"/>
    <property type="evidence" value="ECO:0007669"/>
    <property type="project" value="UniProtKB-SubCell"/>
</dbReference>
<feature type="region of interest" description="Disordered" evidence="10">
    <location>
        <begin position="340"/>
        <end position="363"/>
    </location>
</feature>
<dbReference type="Gene3D" id="1.20.120.350">
    <property type="entry name" value="Voltage-gated potassium channels. Chain C"/>
    <property type="match status" value="1"/>
</dbReference>
<comment type="caution">
    <text evidence="14">The sequence shown here is derived from an EMBL/GenBank/DDBJ whole genome shotgun (WGS) entry which is preliminary data.</text>
</comment>
<dbReference type="PANTHER" id="PTHR46988">
    <property type="entry name" value="TWO PORE CALCIUM CHANNEL PROTEIN 1"/>
    <property type="match status" value="1"/>
</dbReference>
<dbReference type="EMBL" id="BSXW01000476">
    <property type="protein sequence ID" value="GMF23453.1"/>
    <property type="molecule type" value="Genomic_DNA"/>
</dbReference>
<dbReference type="SUPFAM" id="SSF81324">
    <property type="entry name" value="Voltage-gated potassium channels"/>
    <property type="match status" value="2"/>
</dbReference>
<dbReference type="Pfam" id="PF00324">
    <property type="entry name" value="AA_permease"/>
    <property type="match status" value="1"/>
</dbReference>
<feature type="transmembrane region" description="Helical" evidence="11">
    <location>
        <begin position="411"/>
        <end position="441"/>
    </location>
</feature>
<evidence type="ECO:0000256" key="9">
    <source>
        <dbReference type="ARBA" id="ARBA00023303"/>
    </source>
</evidence>
<feature type="transmembrane region" description="Helical" evidence="11">
    <location>
        <begin position="217"/>
        <end position="236"/>
    </location>
</feature>
<evidence type="ECO:0000313" key="15">
    <source>
        <dbReference type="Proteomes" id="UP001165083"/>
    </source>
</evidence>
<feature type="transmembrane region" description="Helical" evidence="11">
    <location>
        <begin position="20"/>
        <end position="40"/>
    </location>
</feature>
<feature type="transmembrane region" description="Helical" evidence="11">
    <location>
        <begin position="294"/>
        <end position="314"/>
    </location>
</feature>
<feature type="transmembrane region" description="Helical" evidence="11">
    <location>
        <begin position="589"/>
        <end position="608"/>
    </location>
</feature>
<evidence type="ECO:0000256" key="3">
    <source>
        <dbReference type="ARBA" id="ARBA00022692"/>
    </source>
</evidence>
<feature type="transmembrane region" description="Helical" evidence="11">
    <location>
        <begin position="94"/>
        <end position="115"/>
    </location>
</feature>
<evidence type="ECO:0000256" key="8">
    <source>
        <dbReference type="ARBA" id="ARBA00023136"/>
    </source>
</evidence>
<dbReference type="InterPro" id="IPR044581">
    <property type="entry name" value="TPC1_plant"/>
</dbReference>
<feature type="transmembrane region" description="Helical" evidence="11">
    <location>
        <begin position="711"/>
        <end position="733"/>
    </location>
</feature>
<dbReference type="OrthoDB" id="416585at2759"/>
<feature type="transmembrane region" description="Helical" evidence="11">
    <location>
        <begin position="257"/>
        <end position="282"/>
    </location>
</feature>
<evidence type="ECO:0000256" key="10">
    <source>
        <dbReference type="SAM" id="MobiDB-lite"/>
    </source>
</evidence>
<proteinExistence type="predicted"/>
<comment type="subcellular location">
    <subcellularLocation>
        <location evidence="1">Membrane</location>
        <topology evidence="1">Multi-pass membrane protein</topology>
    </subcellularLocation>
</comment>
<feature type="transmembrane region" description="Helical" evidence="11">
    <location>
        <begin position="170"/>
        <end position="188"/>
    </location>
</feature>
<keyword evidence="2" id="KW-0813">Transport</keyword>
<feature type="transmembrane region" description="Helical" evidence="11">
    <location>
        <begin position="971"/>
        <end position="989"/>
    </location>
</feature>
<protein>
    <submittedName>
        <fullName evidence="14">Unnamed protein product</fullName>
    </submittedName>
</protein>
<feature type="domain" description="Amino acid permease/ SLC12A" evidence="12">
    <location>
        <begin position="26"/>
        <end position="335"/>
    </location>
</feature>
<feature type="transmembrane region" description="Helical" evidence="11">
    <location>
        <begin position="745"/>
        <end position="766"/>
    </location>
</feature>
<feature type="domain" description="Ion transport" evidence="13">
    <location>
        <begin position="593"/>
        <end position="801"/>
    </location>
</feature>
<keyword evidence="9" id="KW-0407">Ion channel</keyword>
<sequence length="1036" mass="115014">MEHQALHAPAPTRKLERNTFAPVVCSVLGVVVFMRLGVVVGVLGLLYALLAVGAAFLVTFLTVLSLSALASAGDDVAQSGGLFNALRRSLGHRLGHMIGLMLYLSFGVGAAFYLLGFSELAMVVVGLRDDKHALPWNEDASVVTVALASGILALLMYGAQLRITLRALRLVFVMVMVAVACNVLFLSVPNATTHTGMSMKHFRQNSTEHTPKMFRQMFAMFFPGFCGVIAGANLAEFVSERTAARASAAVAKKASQYFLLGIHKALTFSLVVYVGLAFVLASCVDNQVLETEPFVVPLVVDSVLGVPIIFLGVASTTLSSALSNIKGASTIFATLYAQPTHSDSAQQPPPLKEKNPETSEAARSPGISAENVNALAVQQPSMLSLVCVWVLCQAALLCGSVDAIIPVYSKWTALLGCLLPLTAFFLIVSITFVSIASVLLLGYTAYYHRELVQFADELRVSESSGRRRLYRQNAVDEQILAEEATTPLGSSSPGPPRQRGSRRAIDSKRIELAALYVRDATHGRFLGEEYLIDGLNRMHYKQLFHGLWYFRAANMCGLMSLAFFETPSWCFFQPSCGDHSKVLTWGLPVLPQNISMAIELVCLLFLALELSMKYKYMGSRVFFVDKWHILQILFVLADFVAVLTVIVTPQDLDVKVYDSARNVRRVVDHHDSKPIVLAPLIRPLILITMSHRLRAGFSSLIRALPRFADGLITLVFLVVLYAVLGMVLFVGTPEADTYFRSFQDACLSLIILLTTANFPDIMMPIYSQSRVYSIFFISFLMIGQLLVMNLVFASIYQHYRQEIAERAVVYSTKRKLALQAAFHLLPTEQIIFPEDAKEDEAQIKTISRKTYNRLVNKLMRPTLSLFHDDEPATSDDFFGSLEDSRNEPIAFEEFVVLIKAFIGREASANFVHEPRRPSSYKIIRATQHFVLHGWFDRFVDVIIFGNLVAILVEIQAKIHGDMIMSLSWERWMPVFSVVYIIEMLLKIYAFRSGGYFSSAKNINNFNDFASSLVTLFELLIVNNVSALVELLGERKY</sequence>
<evidence type="ECO:0000256" key="11">
    <source>
        <dbReference type="SAM" id="Phobius"/>
    </source>
</evidence>
<keyword evidence="4" id="KW-0677">Repeat</keyword>
<feature type="transmembrane region" description="Helical" evidence="11">
    <location>
        <begin position="46"/>
        <end position="73"/>
    </location>
</feature>
<feature type="transmembrane region" description="Helical" evidence="11">
    <location>
        <begin position="772"/>
        <end position="796"/>
    </location>
</feature>
<keyword evidence="7" id="KW-0406">Ion transport</keyword>
<evidence type="ECO:0000259" key="13">
    <source>
        <dbReference type="Pfam" id="PF00520"/>
    </source>
</evidence>
<keyword evidence="6 11" id="KW-1133">Transmembrane helix</keyword>
<evidence type="ECO:0000256" key="2">
    <source>
        <dbReference type="ARBA" id="ARBA00022448"/>
    </source>
</evidence>
<keyword evidence="15" id="KW-1185">Reference proteome</keyword>
<dbReference type="Proteomes" id="UP001165083">
    <property type="component" value="Unassembled WGS sequence"/>
</dbReference>
<feature type="transmembrane region" description="Helical" evidence="11">
    <location>
        <begin position="383"/>
        <end position="405"/>
    </location>
</feature>
<dbReference type="InterPro" id="IPR004841">
    <property type="entry name" value="AA-permease/SLC12A_dom"/>
</dbReference>
<evidence type="ECO:0000313" key="14">
    <source>
        <dbReference type="EMBL" id="GMF23453.1"/>
    </source>
</evidence>
<keyword evidence="5" id="KW-0106">Calcium</keyword>
<dbReference type="PANTHER" id="PTHR46988:SF2">
    <property type="entry name" value="TWO PORE CALCIUM CHANNEL PROTEIN 1"/>
    <property type="match status" value="1"/>
</dbReference>
<dbReference type="Pfam" id="PF00520">
    <property type="entry name" value="Ion_trans"/>
    <property type="match status" value="1"/>
</dbReference>
<dbReference type="GO" id="GO:0005245">
    <property type="term" value="F:voltage-gated calcium channel activity"/>
    <property type="evidence" value="ECO:0007669"/>
    <property type="project" value="InterPro"/>
</dbReference>
<dbReference type="InterPro" id="IPR005821">
    <property type="entry name" value="Ion_trans_dom"/>
</dbReference>
<dbReference type="Gene3D" id="1.20.1740.10">
    <property type="entry name" value="Amino acid/polyamine transporter I"/>
    <property type="match status" value="1"/>
</dbReference>
<name>A0A9W6TVV0_9STRA</name>
<gene>
    <name evidence="14" type="ORF">Plil01_000947500</name>
</gene>
<dbReference type="AlphaFoldDB" id="A0A9W6TVV0"/>
<accession>A0A9W6TVV0</accession>
<evidence type="ECO:0000256" key="5">
    <source>
        <dbReference type="ARBA" id="ARBA00022837"/>
    </source>
</evidence>
<dbReference type="InterPro" id="IPR027359">
    <property type="entry name" value="Volt_channel_dom_sf"/>
</dbReference>